<comment type="function">
    <text evidence="13">Flavin transferase that catalyzes the transfer of the FMN moiety of FAD and its covalent binding to the hydroxyl group of a threonine residue in a target flavoprotein.</text>
</comment>
<evidence type="ECO:0000256" key="5">
    <source>
        <dbReference type="ARBA" id="ARBA00022630"/>
    </source>
</evidence>
<dbReference type="Proteomes" id="UP000182276">
    <property type="component" value="Unassembled WGS sequence"/>
</dbReference>
<evidence type="ECO:0000313" key="15">
    <source>
        <dbReference type="EMBL" id="SDM34736.1"/>
    </source>
</evidence>
<evidence type="ECO:0000256" key="6">
    <source>
        <dbReference type="ARBA" id="ARBA00022679"/>
    </source>
</evidence>
<dbReference type="SUPFAM" id="SSF143631">
    <property type="entry name" value="ApbE-like"/>
    <property type="match status" value="1"/>
</dbReference>
<name>A0ABY0R334_9GAMM</name>
<evidence type="ECO:0000256" key="7">
    <source>
        <dbReference type="ARBA" id="ARBA00022723"/>
    </source>
</evidence>
<evidence type="ECO:0000256" key="13">
    <source>
        <dbReference type="RuleBase" id="RU363002"/>
    </source>
</evidence>
<gene>
    <name evidence="15" type="ORF">SAMN05660875_104133</name>
</gene>
<comment type="catalytic activity">
    <reaction evidence="11 12 13">
        <text>L-threonyl-[protein] + FAD = FMN-L-threonyl-[protein] + AMP + H(+)</text>
        <dbReference type="Rhea" id="RHEA:36847"/>
        <dbReference type="Rhea" id="RHEA-COMP:11060"/>
        <dbReference type="Rhea" id="RHEA-COMP:11061"/>
        <dbReference type="ChEBI" id="CHEBI:15378"/>
        <dbReference type="ChEBI" id="CHEBI:30013"/>
        <dbReference type="ChEBI" id="CHEBI:57692"/>
        <dbReference type="ChEBI" id="CHEBI:74257"/>
        <dbReference type="ChEBI" id="CHEBI:456215"/>
        <dbReference type="EC" id="2.7.1.180"/>
    </reaction>
</comment>
<keyword evidence="13" id="KW-0472">Membrane</keyword>
<organism evidence="15 16">
    <name type="scientific">Stutzerimonas balearica DSM 6083</name>
    <dbReference type="NCBI Taxonomy" id="1123016"/>
    <lineage>
        <taxon>Bacteria</taxon>
        <taxon>Pseudomonadati</taxon>
        <taxon>Pseudomonadota</taxon>
        <taxon>Gammaproteobacteria</taxon>
        <taxon>Pseudomonadales</taxon>
        <taxon>Pseudomonadaceae</taxon>
        <taxon>Stutzerimonas</taxon>
    </lineage>
</organism>
<comment type="cofactor">
    <cofactor evidence="1 13">
        <name>Mg(2+)</name>
        <dbReference type="ChEBI" id="CHEBI:18420"/>
    </cofactor>
</comment>
<evidence type="ECO:0000256" key="9">
    <source>
        <dbReference type="ARBA" id="ARBA00022842"/>
    </source>
</evidence>
<dbReference type="PANTHER" id="PTHR30040">
    <property type="entry name" value="THIAMINE BIOSYNTHESIS LIPOPROTEIN APBE"/>
    <property type="match status" value="1"/>
</dbReference>
<evidence type="ECO:0000256" key="1">
    <source>
        <dbReference type="ARBA" id="ARBA00001946"/>
    </source>
</evidence>
<feature type="chain" id="PRO_5045620674" description="FAD:protein FMN transferase" evidence="14">
    <location>
        <begin position="16"/>
        <end position="341"/>
    </location>
</feature>
<comment type="caution">
    <text evidence="15">The sequence shown here is derived from an EMBL/GenBank/DDBJ whole genome shotgun (WGS) entry which is preliminary data.</text>
</comment>
<dbReference type="PIRSF" id="PIRSF006268">
    <property type="entry name" value="ApbE"/>
    <property type="match status" value="1"/>
</dbReference>
<keyword evidence="16" id="KW-1185">Reference proteome</keyword>
<accession>A0ABY0R334</accession>
<keyword evidence="14" id="KW-0732">Signal</keyword>
<proteinExistence type="inferred from homology"/>
<protein>
    <recommendedName>
        <fullName evidence="4 12">FAD:protein FMN transferase</fullName>
        <ecNumber evidence="3 12">2.7.1.180</ecNumber>
    </recommendedName>
    <alternativeName>
        <fullName evidence="10 12">Flavin transferase</fullName>
    </alternativeName>
</protein>
<dbReference type="EMBL" id="FNHO01000004">
    <property type="protein sequence ID" value="SDM34736.1"/>
    <property type="molecule type" value="Genomic_DNA"/>
</dbReference>
<evidence type="ECO:0000256" key="2">
    <source>
        <dbReference type="ARBA" id="ARBA00008282"/>
    </source>
</evidence>
<keyword evidence="13" id="KW-1003">Cell membrane</keyword>
<keyword evidence="8 12" id="KW-0274">FAD</keyword>
<keyword evidence="9 12" id="KW-0460">Magnesium</keyword>
<evidence type="ECO:0000256" key="10">
    <source>
        <dbReference type="ARBA" id="ARBA00031306"/>
    </source>
</evidence>
<dbReference type="InterPro" id="IPR024932">
    <property type="entry name" value="ApbE"/>
</dbReference>
<keyword evidence="13" id="KW-0997">Cell inner membrane</keyword>
<keyword evidence="5 12" id="KW-0285">Flavoprotein</keyword>
<evidence type="ECO:0000256" key="12">
    <source>
        <dbReference type="PIRNR" id="PIRNR006268"/>
    </source>
</evidence>
<evidence type="ECO:0000256" key="3">
    <source>
        <dbReference type="ARBA" id="ARBA00011955"/>
    </source>
</evidence>
<reference evidence="15 16" key="1">
    <citation type="submission" date="2016-10" db="EMBL/GenBank/DDBJ databases">
        <authorList>
            <person name="Varghese N."/>
            <person name="Submissions S."/>
        </authorList>
    </citation>
    <scope>NUCLEOTIDE SEQUENCE [LARGE SCALE GENOMIC DNA]</scope>
    <source>
        <strain evidence="15 16">DSM 6083</strain>
    </source>
</reference>
<keyword evidence="13 15" id="KW-0449">Lipoprotein</keyword>
<keyword evidence="7 12" id="KW-0479">Metal-binding</keyword>
<dbReference type="Gene3D" id="3.10.520.10">
    <property type="entry name" value="ApbE-like domains"/>
    <property type="match status" value="1"/>
</dbReference>
<dbReference type="Pfam" id="PF02424">
    <property type="entry name" value="ApbE"/>
    <property type="match status" value="1"/>
</dbReference>
<comment type="subcellular location">
    <subcellularLocation>
        <location evidence="13">Cell inner membrane</location>
        <topology evidence="13">Lipid-anchor</topology>
        <orientation evidence="13">Periplasmic side</orientation>
    </subcellularLocation>
</comment>
<dbReference type="InterPro" id="IPR003374">
    <property type="entry name" value="ApbE-like_sf"/>
</dbReference>
<sequence>MIKALLQPVLTAALAAALTGCLFQDRLESFDGPTMGSTYSIKYVRGDGVPARDVLQKETERILADLDRQLSTYRADSDIAQFNRLPAGQCQAVPEAVRELVAAGERLSRQTGGALDLTLEPLLDLWGFGPQGRMERIPSESEIATARENVGHRHLRIEGEQLCKDVAAQVDFNSIAAGYAVDRVVARLKALGVKSYLVEITGELKAEGHKPDGQPWRIAIEAPRDDQRVAQRIVELDGLGVSTSGDYRNYFERDGRRYSHTIDPTTGAPIEHRLAAVTVLHPSTLEADGLSTALMVLGPDKGLEFANRHQLAALFVVRQGQQFVSTSSTAFKQLFGEGEDK</sequence>
<comment type="similarity">
    <text evidence="2 12 13">Belongs to the ApbE family.</text>
</comment>
<dbReference type="EC" id="2.7.1.180" evidence="3 12"/>
<evidence type="ECO:0000256" key="8">
    <source>
        <dbReference type="ARBA" id="ARBA00022827"/>
    </source>
</evidence>
<evidence type="ECO:0000256" key="11">
    <source>
        <dbReference type="ARBA" id="ARBA00048540"/>
    </source>
</evidence>
<keyword evidence="6 12" id="KW-0808">Transferase</keyword>
<evidence type="ECO:0000256" key="14">
    <source>
        <dbReference type="SAM" id="SignalP"/>
    </source>
</evidence>
<evidence type="ECO:0000256" key="4">
    <source>
        <dbReference type="ARBA" id="ARBA00016337"/>
    </source>
</evidence>
<evidence type="ECO:0000313" key="16">
    <source>
        <dbReference type="Proteomes" id="UP000182276"/>
    </source>
</evidence>
<feature type="signal peptide" evidence="14">
    <location>
        <begin position="1"/>
        <end position="15"/>
    </location>
</feature>
<dbReference type="PROSITE" id="PS51257">
    <property type="entry name" value="PROKAR_LIPOPROTEIN"/>
    <property type="match status" value="1"/>
</dbReference>
<dbReference type="PANTHER" id="PTHR30040:SF2">
    <property type="entry name" value="FAD:PROTEIN FMN TRANSFERASE"/>
    <property type="match status" value="1"/>
</dbReference>